<dbReference type="SUPFAM" id="SSF52540">
    <property type="entry name" value="P-loop containing nucleoside triphosphate hydrolases"/>
    <property type="match status" value="1"/>
</dbReference>
<evidence type="ECO:0000313" key="11">
    <source>
        <dbReference type="EMBL" id="WRO21087.1"/>
    </source>
</evidence>
<dbReference type="RefSeq" id="WP_366923944.1">
    <property type="nucleotide sequence ID" value="NZ_CP121694.1"/>
</dbReference>
<dbReference type="PROSITE" id="PS50113">
    <property type="entry name" value="PAC"/>
    <property type="match status" value="1"/>
</dbReference>
<organism evidence="11 12">
    <name type="scientific">Metallumcola ferriviriculae</name>
    <dbReference type="NCBI Taxonomy" id="3039180"/>
    <lineage>
        <taxon>Bacteria</taxon>
        <taxon>Bacillati</taxon>
        <taxon>Bacillota</taxon>
        <taxon>Clostridia</taxon>
        <taxon>Neomoorellales</taxon>
        <taxon>Desulfitibacteraceae</taxon>
        <taxon>Metallumcola</taxon>
    </lineage>
</organism>
<keyword evidence="5" id="KW-0804">Transcription</keyword>
<evidence type="ECO:0000256" key="2">
    <source>
        <dbReference type="ARBA" id="ARBA00022797"/>
    </source>
</evidence>
<gene>
    <name evidence="11" type="ORF">MFMK1_000881</name>
</gene>
<dbReference type="PANTHER" id="PTHR32071:SF57">
    <property type="entry name" value="C4-DICARBOXYLATE TRANSPORT TRANSCRIPTIONAL REGULATORY PROTEIN DCTD"/>
    <property type="match status" value="1"/>
</dbReference>
<dbReference type="PROSITE" id="PS50112">
    <property type="entry name" value="PAS"/>
    <property type="match status" value="1"/>
</dbReference>
<dbReference type="InterPro" id="IPR058031">
    <property type="entry name" value="AAA_lid_NorR"/>
</dbReference>
<feature type="domain" description="Sigma-54 factor interaction" evidence="7">
    <location>
        <begin position="208"/>
        <end position="438"/>
    </location>
</feature>
<dbReference type="InterPro" id="IPR003593">
    <property type="entry name" value="AAA+_ATPase"/>
</dbReference>
<dbReference type="Pfam" id="PF18024">
    <property type="entry name" value="HTH_50"/>
    <property type="match status" value="1"/>
</dbReference>
<dbReference type="InterPro" id="IPR025662">
    <property type="entry name" value="Sigma_54_int_dom_ATP-bd_1"/>
</dbReference>
<evidence type="ECO:0000256" key="4">
    <source>
        <dbReference type="ARBA" id="ARBA00023015"/>
    </source>
</evidence>
<dbReference type="InterPro" id="IPR025944">
    <property type="entry name" value="Sigma_54_int_dom_CS"/>
</dbReference>
<evidence type="ECO:0000259" key="7">
    <source>
        <dbReference type="PROSITE" id="PS50045"/>
    </source>
</evidence>
<dbReference type="InterPro" id="IPR002912">
    <property type="entry name" value="ACT_dom"/>
</dbReference>
<dbReference type="KEGG" id="dbc:MFMK1_000881"/>
<dbReference type="Proteomes" id="UP001329915">
    <property type="component" value="Chromosome"/>
</dbReference>
<dbReference type="Gene3D" id="1.10.10.60">
    <property type="entry name" value="Homeodomain-like"/>
    <property type="match status" value="1"/>
</dbReference>
<evidence type="ECO:0000256" key="5">
    <source>
        <dbReference type="ARBA" id="ARBA00023163"/>
    </source>
</evidence>
<dbReference type="GO" id="GO:0005524">
    <property type="term" value="F:ATP binding"/>
    <property type="evidence" value="ECO:0007669"/>
    <property type="project" value="UniProtKB-KW"/>
</dbReference>
<dbReference type="InterPro" id="IPR027417">
    <property type="entry name" value="P-loop_NTPase"/>
</dbReference>
<dbReference type="PROSITE" id="PS00688">
    <property type="entry name" value="SIGMA54_INTERACT_3"/>
    <property type="match status" value="1"/>
</dbReference>
<evidence type="ECO:0000313" key="12">
    <source>
        <dbReference type="Proteomes" id="UP001329915"/>
    </source>
</evidence>
<dbReference type="Pfam" id="PF00158">
    <property type="entry name" value="Sigma54_activat"/>
    <property type="match status" value="1"/>
</dbReference>
<dbReference type="PANTHER" id="PTHR32071">
    <property type="entry name" value="TRANSCRIPTIONAL REGULATORY PROTEIN"/>
    <property type="match status" value="1"/>
</dbReference>
<evidence type="ECO:0000259" key="8">
    <source>
        <dbReference type="PROSITE" id="PS50112"/>
    </source>
</evidence>
<dbReference type="InterPro" id="IPR000014">
    <property type="entry name" value="PAS"/>
</dbReference>
<protein>
    <recommendedName>
        <fullName evidence="6">HTH-type transcriptional regulatory protein TyrR</fullName>
    </recommendedName>
</protein>
<dbReference type="GO" id="GO:0006355">
    <property type="term" value="P:regulation of DNA-templated transcription"/>
    <property type="evidence" value="ECO:0007669"/>
    <property type="project" value="InterPro"/>
</dbReference>
<dbReference type="SMART" id="SM00382">
    <property type="entry name" value="AAA"/>
    <property type="match status" value="1"/>
</dbReference>
<sequence length="520" mass="58076">MAVLKFKVLNQDRVGLLQDISAVLTQNDINVNNLEVVPNSMFFEVEREGVVARGLLFKEIEAVVGVGKCVEIELLPWEGVTQRLQAVLDSVSEGVLSIDWEERITTVNPVAEAIFGMKRDELIGEKISKILPADLPMLHCLANGQAYSHQEICINKGRRKYHYVTSGRPIKDKHQRVVGVVATIKDMTEVRRLVYSMTKPTMVTFEDIVGDSDKLQCVIQMGERVAEGSSTVLLRGESGTGKELFARSVHMASPRREQPFVPVNCAALPDSLLESELFGYTDGAFTGSRKNGKQGLFEFAGGGTIFLDEIAEISPHLQAKLLRVLQEGKVRRVGGQEETAIDVRVIAATNKNLEEMVEKNEFRKDLYYRLNVIPLFLPALRERMEDIAPLVNHFLAKMNIRFGKNVEFVSKEALEKLYHHDWPGNVRELENVVERAANLVAGKWLTADVIMIDPGVGRMDKEGYEGQSLAEIMDQVEKQVVSRTIQKTGSIRKAASQLGVSHTTVLNKIKKYNIPHGKNS</sequence>
<keyword evidence="2" id="KW-0058">Aromatic hydrocarbons catabolism</keyword>
<dbReference type="Pfam" id="PF25601">
    <property type="entry name" value="AAA_lid_14"/>
    <property type="match status" value="1"/>
</dbReference>
<feature type="domain" description="ACT" evidence="10">
    <location>
        <begin position="5"/>
        <end position="77"/>
    </location>
</feature>
<dbReference type="InterPro" id="IPR035965">
    <property type="entry name" value="PAS-like_dom_sf"/>
</dbReference>
<keyword evidence="4" id="KW-0805">Transcription regulation</keyword>
<keyword evidence="12" id="KW-1185">Reference proteome</keyword>
<dbReference type="Gene3D" id="3.40.50.300">
    <property type="entry name" value="P-loop containing nucleotide triphosphate hydrolases"/>
    <property type="match status" value="1"/>
</dbReference>
<dbReference type="NCBIfam" id="TIGR04381">
    <property type="entry name" value="HTH_TypR"/>
    <property type="match status" value="1"/>
</dbReference>
<dbReference type="InterPro" id="IPR002078">
    <property type="entry name" value="Sigma_54_int"/>
</dbReference>
<accession>A0AAU0UKN5</accession>
<dbReference type="PROSITE" id="PS00675">
    <property type="entry name" value="SIGMA54_INTERACT_1"/>
    <property type="match status" value="1"/>
</dbReference>
<dbReference type="EMBL" id="CP121694">
    <property type="protein sequence ID" value="WRO21087.1"/>
    <property type="molecule type" value="Genomic_DNA"/>
</dbReference>
<dbReference type="SUPFAM" id="SSF46689">
    <property type="entry name" value="Homeodomain-like"/>
    <property type="match status" value="1"/>
</dbReference>
<dbReference type="SUPFAM" id="SSF55785">
    <property type="entry name" value="PYP-like sensor domain (PAS domain)"/>
    <property type="match status" value="1"/>
</dbReference>
<dbReference type="InterPro" id="IPR009057">
    <property type="entry name" value="Homeodomain-like_sf"/>
</dbReference>
<dbReference type="InterPro" id="IPR000700">
    <property type="entry name" value="PAS-assoc_C"/>
</dbReference>
<dbReference type="Gene3D" id="1.10.8.60">
    <property type="match status" value="1"/>
</dbReference>
<proteinExistence type="predicted"/>
<evidence type="ECO:0000259" key="9">
    <source>
        <dbReference type="PROSITE" id="PS50113"/>
    </source>
</evidence>
<keyword evidence="1" id="KW-0547">Nucleotide-binding</keyword>
<dbReference type="Gene3D" id="3.30.450.20">
    <property type="entry name" value="PAS domain"/>
    <property type="match status" value="1"/>
</dbReference>
<dbReference type="NCBIfam" id="TIGR00229">
    <property type="entry name" value="sensory_box"/>
    <property type="match status" value="1"/>
</dbReference>
<evidence type="ECO:0000256" key="6">
    <source>
        <dbReference type="ARBA" id="ARBA00029500"/>
    </source>
</evidence>
<dbReference type="PROSITE" id="PS51671">
    <property type="entry name" value="ACT"/>
    <property type="match status" value="1"/>
</dbReference>
<dbReference type="Gene3D" id="3.30.70.260">
    <property type="match status" value="1"/>
</dbReference>
<evidence type="ECO:0000256" key="1">
    <source>
        <dbReference type="ARBA" id="ARBA00022741"/>
    </source>
</evidence>
<dbReference type="Pfam" id="PF13426">
    <property type="entry name" value="PAS_9"/>
    <property type="match status" value="1"/>
</dbReference>
<keyword evidence="3" id="KW-0067">ATP-binding</keyword>
<name>A0AAU0UKN5_9FIRM</name>
<feature type="domain" description="PAS" evidence="8">
    <location>
        <begin position="80"/>
        <end position="134"/>
    </location>
</feature>
<dbReference type="InterPro" id="IPR030828">
    <property type="entry name" value="HTH_TyrR"/>
</dbReference>
<dbReference type="GO" id="GO:0003677">
    <property type="term" value="F:DNA binding"/>
    <property type="evidence" value="ECO:0007669"/>
    <property type="project" value="UniProtKB-KW"/>
</dbReference>
<reference evidence="11 12" key="1">
    <citation type="submission" date="2023-04" db="EMBL/GenBank/DDBJ databases">
        <authorList>
            <person name="Hsu D."/>
        </authorList>
    </citation>
    <scope>NUCLEOTIDE SEQUENCE [LARGE SCALE GENOMIC DNA]</scope>
    <source>
        <strain evidence="11 12">MK1</strain>
    </source>
</reference>
<dbReference type="CDD" id="cd00130">
    <property type="entry name" value="PAS"/>
    <property type="match status" value="1"/>
</dbReference>
<dbReference type="CDD" id="cd00009">
    <property type="entry name" value="AAA"/>
    <property type="match status" value="1"/>
</dbReference>
<feature type="domain" description="PAC" evidence="9">
    <location>
        <begin position="145"/>
        <end position="199"/>
    </location>
</feature>
<evidence type="ECO:0000256" key="3">
    <source>
        <dbReference type="ARBA" id="ARBA00022840"/>
    </source>
</evidence>
<dbReference type="SMART" id="SM00091">
    <property type="entry name" value="PAS"/>
    <property type="match status" value="1"/>
</dbReference>
<dbReference type="AlphaFoldDB" id="A0AAU0UKN5"/>
<dbReference type="CDD" id="cd02116">
    <property type="entry name" value="ACT"/>
    <property type="match status" value="1"/>
</dbReference>
<evidence type="ECO:0000259" key="10">
    <source>
        <dbReference type="PROSITE" id="PS51671"/>
    </source>
</evidence>
<dbReference type="PROSITE" id="PS50045">
    <property type="entry name" value="SIGMA54_INTERACT_4"/>
    <property type="match status" value="1"/>
</dbReference>
<dbReference type="FunFam" id="3.40.50.300:FF:000006">
    <property type="entry name" value="DNA-binding transcriptional regulator NtrC"/>
    <property type="match status" value="1"/>
</dbReference>